<dbReference type="InterPro" id="IPR036179">
    <property type="entry name" value="Ig-like_dom_sf"/>
</dbReference>
<proteinExistence type="predicted"/>
<keyword evidence="13" id="KW-1185">Reference proteome</keyword>
<keyword evidence="5 9" id="KW-0472">Membrane</keyword>
<evidence type="ECO:0000256" key="4">
    <source>
        <dbReference type="ARBA" id="ARBA00022989"/>
    </source>
</evidence>
<evidence type="ECO:0000256" key="7">
    <source>
        <dbReference type="ARBA" id="ARBA00023180"/>
    </source>
</evidence>
<evidence type="ECO:0000313" key="12">
    <source>
        <dbReference type="Ensembl" id="ENSPKIP00000016938.1"/>
    </source>
</evidence>
<evidence type="ECO:0000256" key="8">
    <source>
        <dbReference type="ARBA" id="ARBA00023319"/>
    </source>
</evidence>
<evidence type="ECO:0000256" key="9">
    <source>
        <dbReference type="SAM" id="Phobius"/>
    </source>
</evidence>
<keyword evidence="6" id="KW-1015">Disulfide bond</keyword>
<evidence type="ECO:0000256" key="5">
    <source>
        <dbReference type="ARBA" id="ARBA00023136"/>
    </source>
</evidence>
<dbReference type="OrthoDB" id="9908091at2759"/>
<feature type="chain" id="PRO_5017381997" evidence="10">
    <location>
        <begin position="19"/>
        <end position="209"/>
    </location>
</feature>
<dbReference type="KEGG" id="pki:111840821"/>
<evidence type="ECO:0000256" key="6">
    <source>
        <dbReference type="ARBA" id="ARBA00023157"/>
    </source>
</evidence>
<dbReference type="GO" id="GO:0042129">
    <property type="term" value="P:regulation of T cell proliferation"/>
    <property type="evidence" value="ECO:0007669"/>
    <property type="project" value="InterPro"/>
</dbReference>
<feature type="transmembrane region" description="Helical" evidence="9">
    <location>
        <begin position="156"/>
        <end position="180"/>
    </location>
</feature>
<dbReference type="PANTHER" id="PTHR11494">
    <property type="entry name" value="CYTOTOXIC T-LYMPHOCYTE PROTEIN"/>
    <property type="match status" value="1"/>
</dbReference>
<keyword evidence="2 9" id="KW-0812">Transmembrane</keyword>
<dbReference type="GO" id="GO:0050852">
    <property type="term" value="P:T cell receptor signaling pathway"/>
    <property type="evidence" value="ECO:0007669"/>
    <property type="project" value="TreeGrafter"/>
</dbReference>
<dbReference type="PANTHER" id="PTHR11494:SF8">
    <property type="entry name" value="CYTOTOXIC T-LYMPHOCYTE PROTEIN 4"/>
    <property type="match status" value="1"/>
</dbReference>
<keyword evidence="8" id="KW-0393">Immunoglobulin domain</keyword>
<dbReference type="Ensembl" id="ENSPKIT00000041441.1">
    <property type="protein sequence ID" value="ENSPKIP00000016938.1"/>
    <property type="gene ID" value="ENSPKIG00000003058.1"/>
</dbReference>
<dbReference type="CTD" id="940"/>
<reference evidence="12" key="1">
    <citation type="submission" date="2025-08" db="UniProtKB">
        <authorList>
            <consortium name="Ensembl"/>
        </authorList>
    </citation>
    <scope>IDENTIFICATION</scope>
</reference>
<dbReference type="STRING" id="1676925.ENSPKIP00000016938"/>
<dbReference type="Pfam" id="PF07686">
    <property type="entry name" value="V-set"/>
    <property type="match status" value="1"/>
</dbReference>
<feature type="signal peptide" evidence="10">
    <location>
        <begin position="1"/>
        <end position="18"/>
    </location>
</feature>
<evidence type="ECO:0000259" key="11">
    <source>
        <dbReference type="Pfam" id="PF07686"/>
    </source>
</evidence>
<feature type="domain" description="Immunoglobulin V-set" evidence="11">
    <location>
        <begin position="25"/>
        <end position="118"/>
    </location>
</feature>
<dbReference type="SUPFAM" id="SSF48726">
    <property type="entry name" value="Immunoglobulin"/>
    <property type="match status" value="1"/>
</dbReference>
<dbReference type="Proteomes" id="UP000261540">
    <property type="component" value="Unplaced"/>
</dbReference>
<name>A0A3B3RF30_9TELE</name>
<reference evidence="12" key="2">
    <citation type="submission" date="2025-09" db="UniProtKB">
        <authorList>
            <consortium name="Ensembl"/>
        </authorList>
    </citation>
    <scope>IDENTIFICATION</scope>
</reference>
<dbReference type="RefSeq" id="XP_023661871.1">
    <property type="nucleotide sequence ID" value="XM_023806103.2"/>
</dbReference>
<accession>A0A3B3RF30</accession>
<protein>
    <submittedName>
        <fullName evidence="12">Cytotoxic T-lymphocyte protein 4-like</fullName>
    </submittedName>
</protein>
<dbReference type="AlphaFoldDB" id="A0A3B3RF30"/>
<sequence length="209" mass="23421">MIILIITLISLWPQEGRALHVFQPYRTVGRGGEAVIRCSYELSSGTEELHLALYRGQYEKQEMCASTFNTRQSYFETEGIVKCRGEISSNGVNLTVTGLKGVDTDLYFCALEVLFPPPYLLRVGNGTIVYIEEEPDCPAHAEKIVADPEDTSKEAYVLPLILFAFVVIIIVIIAVINNIINMNHRRKVVGMPPVASKTLDCRFGYENFL</sequence>
<evidence type="ECO:0000313" key="13">
    <source>
        <dbReference type="Proteomes" id="UP000261540"/>
    </source>
</evidence>
<keyword evidence="7" id="KW-0325">Glycoprotein</keyword>
<dbReference type="GO" id="GO:0009897">
    <property type="term" value="C:external side of plasma membrane"/>
    <property type="evidence" value="ECO:0007669"/>
    <property type="project" value="TreeGrafter"/>
</dbReference>
<evidence type="ECO:0000256" key="2">
    <source>
        <dbReference type="ARBA" id="ARBA00022692"/>
    </source>
</evidence>
<comment type="subcellular location">
    <subcellularLocation>
        <location evidence="1">Membrane</location>
        <topology evidence="1">Single-pass type I membrane protein</topology>
    </subcellularLocation>
</comment>
<evidence type="ECO:0000256" key="10">
    <source>
        <dbReference type="SAM" id="SignalP"/>
    </source>
</evidence>
<dbReference type="InterPro" id="IPR013106">
    <property type="entry name" value="Ig_V-set"/>
</dbReference>
<evidence type="ECO:0000256" key="1">
    <source>
        <dbReference type="ARBA" id="ARBA00004479"/>
    </source>
</evidence>
<dbReference type="GeneTree" id="ENSGT00530000063873"/>
<evidence type="ECO:0000256" key="3">
    <source>
        <dbReference type="ARBA" id="ARBA00022729"/>
    </source>
</evidence>
<dbReference type="GeneID" id="111840821"/>
<keyword evidence="4 9" id="KW-1133">Transmembrane helix</keyword>
<dbReference type="Gene3D" id="2.60.40.10">
    <property type="entry name" value="Immunoglobulins"/>
    <property type="match status" value="1"/>
</dbReference>
<organism evidence="12 13">
    <name type="scientific">Paramormyrops kingsleyae</name>
    <dbReference type="NCBI Taxonomy" id="1676925"/>
    <lineage>
        <taxon>Eukaryota</taxon>
        <taxon>Metazoa</taxon>
        <taxon>Chordata</taxon>
        <taxon>Craniata</taxon>
        <taxon>Vertebrata</taxon>
        <taxon>Euteleostomi</taxon>
        <taxon>Actinopterygii</taxon>
        <taxon>Neopterygii</taxon>
        <taxon>Teleostei</taxon>
        <taxon>Osteoglossocephala</taxon>
        <taxon>Osteoglossomorpha</taxon>
        <taxon>Osteoglossiformes</taxon>
        <taxon>Mormyridae</taxon>
        <taxon>Paramormyrops</taxon>
    </lineage>
</organism>
<dbReference type="InterPro" id="IPR040216">
    <property type="entry name" value="CTLA4/CD28"/>
</dbReference>
<dbReference type="InterPro" id="IPR013783">
    <property type="entry name" value="Ig-like_fold"/>
</dbReference>
<keyword evidence="3 10" id="KW-0732">Signal</keyword>